<evidence type="ECO:0000313" key="1">
    <source>
        <dbReference type="EMBL" id="MFC5707630.1"/>
    </source>
</evidence>
<dbReference type="RefSeq" id="WP_042642113.1">
    <property type="nucleotide sequence ID" value="NZ_CDDF01000011.1"/>
</dbReference>
<protein>
    <submittedName>
        <fullName evidence="1">Uncharacterized protein</fullName>
    </submittedName>
</protein>
<dbReference type="EMBL" id="JBHSPP010000017">
    <property type="protein sequence ID" value="MFC5707630.1"/>
    <property type="molecule type" value="Genomic_DNA"/>
</dbReference>
<reference evidence="2" key="1">
    <citation type="journal article" date="2019" name="Int. J. Syst. Evol. Microbiol.">
        <title>The Global Catalogue of Microorganisms (GCM) 10K type strain sequencing project: providing services to taxonomists for standard genome sequencing and annotation.</title>
        <authorList>
            <consortium name="The Broad Institute Genomics Platform"/>
            <consortium name="The Broad Institute Genome Sequencing Center for Infectious Disease"/>
            <person name="Wu L."/>
            <person name="Ma J."/>
        </authorList>
    </citation>
    <scope>NUCLEOTIDE SEQUENCE [LARGE SCALE GENOMIC DNA]</scope>
    <source>
        <strain evidence="2">KCTC 15012</strain>
    </source>
</reference>
<keyword evidence="2" id="KW-1185">Reference proteome</keyword>
<organism evidence="1 2">
    <name type="scientific">Aeromonas eucrenophila</name>
    <dbReference type="NCBI Taxonomy" id="649"/>
    <lineage>
        <taxon>Bacteria</taxon>
        <taxon>Pseudomonadati</taxon>
        <taxon>Pseudomonadota</taxon>
        <taxon>Gammaproteobacteria</taxon>
        <taxon>Aeromonadales</taxon>
        <taxon>Aeromonadaceae</taxon>
        <taxon>Aeromonas</taxon>
    </lineage>
</organism>
<name>A0ABW0YJ07_9GAMM</name>
<gene>
    <name evidence="1" type="ORF">ACFPVW_16560</name>
</gene>
<proteinExistence type="predicted"/>
<dbReference type="Proteomes" id="UP001596132">
    <property type="component" value="Unassembled WGS sequence"/>
</dbReference>
<accession>A0ABW0YJ07</accession>
<sequence length="209" mass="21656">MGKGGSNEIKETSAQKAMADIAMKQWGIYQSDLKQYEDIFMDKVDKLNGEEAFDDAAGTAALGTAHSFGEAREGLSDAMAASGVDPTSGKYQDTMHELETDQALSQTDTTNRTQSSQQDKYVAGLKDVVSMGQGQKAEALEGYSSLASSSLNKAASDAQTKFNNKQAVLGLVGTVGGAATAYGMNSAAGGTAAGKKIGPTASVLQNKGY</sequence>
<evidence type="ECO:0000313" key="2">
    <source>
        <dbReference type="Proteomes" id="UP001596132"/>
    </source>
</evidence>
<comment type="caution">
    <text evidence="1">The sequence shown here is derived from an EMBL/GenBank/DDBJ whole genome shotgun (WGS) entry which is preliminary data.</text>
</comment>